<dbReference type="Proteomes" id="UP001432027">
    <property type="component" value="Unassembled WGS sequence"/>
</dbReference>
<gene>
    <name evidence="3" type="ORF">PENTCL1PPCAC_10845</name>
</gene>
<feature type="region of interest" description="Disordered" evidence="2">
    <location>
        <begin position="94"/>
        <end position="116"/>
    </location>
</feature>
<evidence type="ECO:0000256" key="1">
    <source>
        <dbReference type="SAM" id="Coils"/>
    </source>
</evidence>
<feature type="coiled-coil region" evidence="1">
    <location>
        <begin position="226"/>
        <end position="428"/>
    </location>
</feature>
<proteinExistence type="predicted"/>
<evidence type="ECO:0000313" key="3">
    <source>
        <dbReference type="EMBL" id="GMS88670.1"/>
    </source>
</evidence>
<dbReference type="Gene3D" id="1.10.287.1490">
    <property type="match status" value="1"/>
</dbReference>
<comment type="caution">
    <text evidence="3">The sequence shown here is derived from an EMBL/GenBank/DDBJ whole genome shotgun (WGS) entry which is preliminary data.</text>
</comment>
<evidence type="ECO:0000313" key="4">
    <source>
        <dbReference type="Proteomes" id="UP001432027"/>
    </source>
</evidence>
<organism evidence="3 4">
    <name type="scientific">Pristionchus entomophagus</name>
    <dbReference type="NCBI Taxonomy" id="358040"/>
    <lineage>
        <taxon>Eukaryota</taxon>
        <taxon>Metazoa</taxon>
        <taxon>Ecdysozoa</taxon>
        <taxon>Nematoda</taxon>
        <taxon>Chromadorea</taxon>
        <taxon>Rhabditida</taxon>
        <taxon>Rhabditina</taxon>
        <taxon>Diplogasteromorpha</taxon>
        <taxon>Diplogasteroidea</taxon>
        <taxon>Neodiplogasteridae</taxon>
        <taxon>Pristionchus</taxon>
    </lineage>
</organism>
<accession>A0AAV5SZQ0</accession>
<reference evidence="3" key="1">
    <citation type="submission" date="2023-10" db="EMBL/GenBank/DDBJ databases">
        <title>Genome assembly of Pristionchus species.</title>
        <authorList>
            <person name="Yoshida K."/>
            <person name="Sommer R.J."/>
        </authorList>
    </citation>
    <scope>NUCLEOTIDE SEQUENCE</scope>
    <source>
        <strain evidence="3">RS0144</strain>
    </source>
</reference>
<dbReference type="AlphaFoldDB" id="A0AAV5SZQ0"/>
<name>A0AAV5SZQ0_9BILA</name>
<dbReference type="EMBL" id="BTSX01000003">
    <property type="protein sequence ID" value="GMS88670.1"/>
    <property type="molecule type" value="Genomic_DNA"/>
</dbReference>
<keyword evidence="1" id="KW-0175">Coiled coil</keyword>
<feature type="region of interest" description="Disordered" evidence="2">
    <location>
        <begin position="1"/>
        <end position="29"/>
    </location>
</feature>
<keyword evidence="4" id="KW-1185">Reference proteome</keyword>
<evidence type="ECO:0000256" key="2">
    <source>
        <dbReference type="SAM" id="MobiDB-lite"/>
    </source>
</evidence>
<protein>
    <submittedName>
        <fullName evidence="3">Uncharacterized protein</fullName>
    </submittedName>
</protein>
<feature type="compositionally biased region" description="Acidic residues" evidence="2">
    <location>
        <begin position="8"/>
        <end position="23"/>
    </location>
</feature>
<sequence length="519" mass="62173">MRRKVEENEVMVEELKEENEEMEERWTASQKEMEELKEKMEEERKIMNKTIEWEMKRMTNTRNEMREEVKRMQKKMEEMAEQLEVKENEMELMRRKVEENEMRMEAKGEEKEKEMEELREKTEVLERSLNEASSEVRRFQDLYEDMQRQYREFQVYAQSQYRVKEDELSAMRERLVELEDYPGKENQAPSAPIDQSSVFERLEEIELDTSIFKNLLFSVLRIFKKIVKEEGTKESMECLVANLESEMIHLEKEWKEMERGSEKNGENLRRIEEERRVMEEEAMRADDGRKKTMNELANLRAELVRVCAERNTAREKAKTLEETNNGLQGQYDESCSVLDEADLELEQLKERCNQYAEEVSEKKRKIRMLMKDLNDMEANLEDQIDKNSKLSRKLVGETTEVENLKKDVRGHKREVDRMRLEKEGHEELIRELSSCSRKLFDVYKKVKGRSEQRQMWLDRCLDAMEKAGVAIGRCERLVDLEEAIRSEMAEFLDQDDADRRASNDIQRQIDSLSIEAENM</sequence>